<dbReference type="Proteomes" id="UP000287605">
    <property type="component" value="Unassembled WGS sequence"/>
</dbReference>
<reference evidence="10 11" key="1">
    <citation type="submission" date="2017-05" db="EMBL/GenBank/DDBJ databases">
        <title>Vagococcus spp. assemblies.</title>
        <authorList>
            <person name="Gulvik C.A."/>
        </authorList>
    </citation>
    <scope>NUCLEOTIDE SEQUENCE [LARGE SCALE GENOMIC DNA]</scope>
    <source>
        <strain evidence="10 11">CCUG 51432</strain>
    </source>
</reference>
<feature type="domain" description="Cation efflux protein cytoplasmic" evidence="9">
    <location>
        <begin position="215"/>
        <end position="288"/>
    </location>
</feature>
<dbReference type="PANTHER" id="PTHR43840">
    <property type="entry name" value="MITOCHONDRIAL METAL TRANSPORTER 1-RELATED"/>
    <property type="match status" value="1"/>
</dbReference>
<dbReference type="RefSeq" id="WP_126809813.1">
    <property type="nucleotide sequence ID" value="NZ_NGKA01000020.1"/>
</dbReference>
<accession>A0A430AN67</accession>
<dbReference type="InterPro" id="IPR036837">
    <property type="entry name" value="Cation_efflux_CTD_sf"/>
</dbReference>
<feature type="transmembrane region" description="Helical" evidence="7">
    <location>
        <begin position="84"/>
        <end position="105"/>
    </location>
</feature>
<dbReference type="OrthoDB" id="9806522at2"/>
<keyword evidence="3" id="KW-0813">Transport</keyword>
<dbReference type="NCBIfam" id="TIGR01297">
    <property type="entry name" value="CDF"/>
    <property type="match status" value="1"/>
</dbReference>
<dbReference type="EMBL" id="NGKA01000020">
    <property type="protein sequence ID" value="RSU09562.1"/>
    <property type="molecule type" value="Genomic_DNA"/>
</dbReference>
<dbReference type="InterPro" id="IPR027470">
    <property type="entry name" value="Cation_efflux_CTD"/>
</dbReference>
<evidence type="ECO:0000259" key="8">
    <source>
        <dbReference type="Pfam" id="PF01545"/>
    </source>
</evidence>
<evidence type="ECO:0000313" key="10">
    <source>
        <dbReference type="EMBL" id="RSU09562.1"/>
    </source>
</evidence>
<name>A0A430AN67_9ENTE</name>
<evidence type="ECO:0000256" key="3">
    <source>
        <dbReference type="ARBA" id="ARBA00022448"/>
    </source>
</evidence>
<evidence type="ECO:0000256" key="5">
    <source>
        <dbReference type="ARBA" id="ARBA00022989"/>
    </source>
</evidence>
<dbReference type="SUPFAM" id="SSF160240">
    <property type="entry name" value="Cation efflux protein cytoplasmic domain-like"/>
    <property type="match status" value="1"/>
</dbReference>
<feature type="domain" description="Cation efflux protein transmembrane" evidence="8">
    <location>
        <begin position="17"/>
        <end position="208"/>
    </location>
</feature>
<dbReference type="FunFam" id="1.20.1510.10:FF:000006">
    <property type="entry name" value="Divalent cation efflux transporter"/>
    <property type="match status" value="1"/>
</dbReference>
<dbReference type="Pfam" id="PF01545">
    <property type="entry name" value="Cation_efflux"/>
    <property type="match status" value="1"/>
</dbReference>
<dbReference type="InterPro" id="IPR050291">
    <property type="entry name" value="CDF_Transporter"/>
</dbReference>
<feature type="transmembrane region" description="Helical" evidence="7">
    <location>
        <begin position="165"/>
        <end position="194"/>
    </location>
</feature>
<evidence type="ECO:0000256" key="7">
    <source>
        <dbReference type="SAM" id="Phobius"/>
    </source>
</evidence>
<keyword evidence="5 7" id="KW-1133">Transmembrane helix</keyword>
<keyword evidence="11" id="KW-1185">Reference proteome</keyword>
<dbReference type="InterPro" id="IPR002524">
    <property type="entry name" value="Cation_efflux"/>
</dbReference>
<comment type="subcellular location">
    <subcellularLocation>
        <location evidence="1">Membrane</location>
        <topology evidence="1">Multi-pass membrane protein</topology>
    </subcellularLocation>
</comment>
<feature type="transmembrane region" description="Helical" evidence="7">
    <location>
        <begin position="117"/>
        <end position="137"/>
    </location>
</feature>
<comment type="similarity">
    <text evidence="2">Belongs to the cation diffusion facilitator (CDF) transporter (TC 2.A.4) family.</text>
</comment>
<keyword evidence="6 7" id="KW-0472">Membrane</keyword>
<dbReference type="InterPro" id="IPR027469">
    <property type="entry name" value="Cation_efflux_TMD_sf"/>
</dbReference>
<dbReference type="Gene3D" id="3.30.70.1350">
    <property type="entry name" value="Cation efflux protein, cytoplasmic domain"/>
    <property type="match status" value="1"/>
</dbReference>
<keyword evidence="4 7" id="KW-0812">Transmembrane</keyword>
<dbReference type="Gene3D" id="1.20.1510.10">
    <property type="entry name" value="Cation efflux protein transmembrane domain"/>
    <property type="match status" value="1"/>
</dbReference>
<dbReference type="AlphaFoldDB" id="A0A430AN67"/>
<comment type="caution">
    <text evidence="10">The sequence shown here is derived from an EMBL/GenBank/DDBJ whole genome shotgun (WGS) entry which is preliminary data.</text>
</comment>
<dbReference type="Pfam" id="PF16916">
    <property type="entry name" value="ZT_dimer"/>
    <property type="match status" value="1"/>
</dbReference>
<dbReference type="InterPro" id="IPR058533">
    <property type="entry name" value="Cation_efflux_TM"/>
</dbReference>
<evidence type="ECO:0000256" key="1">
    <source>
        <dbReference type="ARBA" id="ARBA00004141"/>
    </source>
</evidence>
<dbReference type="PANTHER" id="PTHR43840:SF50">
    <property type="entry name" value="MANGANESE EFFLUX SYSTEM PROTEIN MNES"/>
    <property type="match status" value="1"/>
</dbReference>
<evidence type="ECO:0000259" key="9">
    <source>
        <dbReference type="Pfam" id="PF16916"/>
    </source>
</evidence>
<feature type="transmembrane region" description="Helical" evidence="7">
    <location>
        <begin position="15"/>
        <end position="37"/>
    </location>
</feature>
<sequence>MTQNRMEQLKTAEKGALVSIGAYLVIAVCKLAVGYIANSSALLADGLNNTTDIVASSAVYIGLRLARQPADDDHRYGHWKAESLASLLTSMIMLLVGGQVFISAIKNLFKSHTVSPGPLAAYTGLASAIIMFAVYWYNHKLAKQVNSHALEAAAKDNFSDALTSIGTAIAVFAASFDLIWLDKITAIIIGLIIIKTGLDIFKESSFSLSDGFSTEALTKYKEEVAKIEGVVSVKSLRARSYGANIFLDITVLMSPSMTVQESHNITEQIEQMLSKKFHVFDVDVHVEPAQANIPK</sequence>
<protein>
    <submittedName>
        <fullName evidence="10">Transporter</fullName>
    </submittedName>
</protein>
<dbReference type="SUPFAM" id="SSF161111">
    <property type="entry name" value="Cation efflux protein transmembrane domain-like"/>
    <property type="match status" value="1"/>
</dbReference>
<evidence type="ECO:0000256" key="4">
    <source>
        <dbReference type="ARBA" id="ARBA00022692"/>
    </source>
</evidence>
<evidence type="ECO:0000256" key="2">
    <source>
        <dbReference type="ARBA" id="ARBA00008114"/>
    </source>
</evidence>
<organism evidence="10 11">
    <name type="scientific">Vagococcus elongatus</name>
    <dbReference type="NCBI Taxonomy" id="180344"/>
    <lineage>
        <taxon>Bacteria</taxon>
        <taxon>Bacillati</taxon>
        <taxon>Bacillota</taxon>
        <taxon>Bacilli</taxon>
        <taxon>Lactobacillales</taxon>
        <taxon>Enterococcaceae</taxon>
        <taxon>Vagococcus</taxon>
    </lineage>
</organism>
<proteinExistence type="inferred from homology"/>
<gene>
    <name evidence="10" type="ORF">CBF29_11190</name>
</gene>
<dbReference type="GO" id="GO:0016020">
    <property type="term" value="C:membrane"/>
    <property type="evidence" value="ECO:0007669"/>
    <property type="project" value="UniProtKB-SubCell"/>
</dbReference>
<dbReference type="GO" id="GO:0008324">
    <property type="term" value="F:monoatomic cation transmembrane transporter activity"/>
    <property type="evidence" value="ECO:0007669"/>
    <property type="project" value="InterPro"/>
</dbReference>
<evidence type="ECO:0000313" key="11">
    <source>
        <dbReference type="Proteomes" id="UP000287605"/>
    </source>
</evidence>
<evidence type="ECO:0000256" key="6">
    <source>
        <dbReference type="ARBA" id="ARBA00023136"/>
    </source>
</evidence>